<dbReference type="InterPro" id="IPR044925">
    <property type="entry name" value="His-Me_finger_sf"/>
</dbReference>
<dbReference type="GO" id="GO:0046872">
    <property type="term" value="F:metal ion binding"/>
    <property type="evidence" value="ECO:0007669"/>
    <property type="project" value="UniProtKB-KW"/>
</dbReference>
<feature type="domain" description="DNA/RNA non-specific endonuclease/pyrophosphatase/phosphodiesterase" evidence="5">
    <location>
        <begin position="116"/>
        <end position="309"/>
    </location>
</feature>
<dbReference type="InterPro" id="IPR020821">
    <property type="entry name" value="ENPP1-3/EXOG-like_nuc-like"/>
</dbReference>
<evidence type="ECO:0000259" key="4">
    <source>
        <dbReference type="SMART" id="SM00477"/>
    </source>
</evidence>
<keyword evidence="2" id="KW-0479">Metal-binding</keyword>
<keyword evidence="3" id="KW-1133">Transmembrane helix</keyword>
<dbReference type="InterPro" id="IPR044929">
    <property type="entry name" value="DNA/RNA_non-sp_Endonuclease_sf"/>
</dbReference>
<dbReference type="CDD" id="cd00091">
    <property type="entry name" value="NUC"/>
    <property type="match status" value="1"/>
</dbReference>
<feature type="active site" description="Proton acceptor" evidence="1">
    <location>
        <position position="178"/>
    </location>
</feature>
<feature type="binding site" evidence="2">
    <location>
        <position position="209"/>
    </location>
    <ligand>
        <name>Mg(2+)</name>
        <dbReference type="ChEBI" id="CHEBI:18420"/>
        <note>catalytic</note>
    </ligand>
</feature>
<dbReference type="InterPro" id="IPR040255">
    <property type="entry name" value="Non-specific_endonuclease"/>
</dbReference>
<feature type="transmembrane region" description="Helical" evidence="3">
    <location>
        <begin position="20"/>
        <end position="38"/>
    </location>
</feature>
<dbReference type="Pfam" id="PF01223">
    <property type="entry name" value="Endonuclease_NS"/>
    <property type="match status" value="1"/>
</dbReference>
<gene>
    <name evidence="6" type="ORF">DW888_20450</name>
</gene>
<dbReference type="AlphaFoldDB" id="A0A413V547"/>
<evidence type="ECO:0000259" key="5">
    <source>
        <dbReference type="SMART" id="SM00892"/>
    </source>
</evidence>
<keyword evidence="3" id="KW-0812">Transmembrane</keyword>
<dbReference type="SUPFAM" id="SSF54060">
    <property type="entry name" value="His-Me finger endonucleases"/>
    <property type="match status" value="1"/>
</dbReference>
<comment type="caution">
    <text evidence="6">The sequence shown here is derived from an EMBL/GenBank/DDBJ whole genome shotgun (WGS) entry which is preliminary data.</text>
</comment>
<dbReference type="SMART" id="SM00477">
    <property type="entry name" value="NUC"/>
    <property type="match status" value="1"/>
</dbReference>
<accession>A0A413V547</accession>
<keyword evidence="3" id="KW-0472">Membrane</keyword>
<feature type="domain" description="ENPP1-3/EXOG-like endonuclease/phosphodiesterase" evidence="4">
    <location>
        <begin position="117"/>
        <end position="309"/>
    </location>
</feature>
<protein>
    <submittedName>
        <fullName evidence="6">DNA/RNA non-specific endonuclease</fullName>
    </submittedName>
</protein>
<dbReference type="InterPro" id="IPR001604">
    <property type="entry name" value="Endo_G_ENPP1-like_dom"/>
</dbReference>
<evidence type="ECO:0000313" key="6">
    <source>
        <dbReference type="EMBL" id="RHB28688.1"/>
    </source>
</evidence>
<dbReference type="Gene3D" id="3.40.570.10">
    <property type="entry name" value="Extracellular Endonuclease, subunit A"/>
    <property type="match status" value="1"/>
</dbReference>
<dbReference type="GO" id="GO:0016787">
    <property type="term" value="F:hydrolase activity"/>
    <property type="evidence" value="ECO:0007669"/>
    <property type="project" value="InterPro"/>
</dbReference>
<dbReference type="GO" id="GO:0003676">
    <property type="term" value="F:nucleic acid binding"/>
    <property type="evidence" value="ECO:0007669"/>
    <property type="project" value="InterPro"/>
</dbReference>
<proteinExistence type="predicted"/>
<evidence type="ECO:0000256" key="2">
    <source>
        <dbReference type="PIRSR" id="PIRSR640255-2"/>
    </source>
</evidence>
<evidence type="ECO:0000256" key="3">
    <source>
        <dbReference type="SAM" id="Phobius"/>
    </source>
</evidence>
<dbReference type="SMART" id="SM00892">
    <property type="entry name" value="Endonuclease_NS"/>
    <property type="match status" value="1"/>
</dbReference>
<organism evidence="6 7">
    <name type="scientific">Bacteroides nordii</name>
    <dbReference type="NCBI Taxonomy" id="291645"/>
    <lineage>
        <taxon>Bacteria</taxon>
        <taxon>Pseudomonadati</taxon>
        <taxon>Bacteroidota</taxon>
        <taxon>Bacteroidia</taxon>
        <taxon>Bacteroidales</taxon>
        <taxon>Bacteroidaceae</taxon>
        <taxon>Bacteroides</taxon>
    </lineage>
</organism>
<dbReference type="GO" id="GO:0004519">
    <property type="term" value="F:endonuclease activity"/>
    <property type="evidence" value="ECO:0007669"/>
    <property type="project" value="UniProtKB-KW"/>
</dbReference>
<dbReference type="FunFam" id="3.40.570.10:FF:000014">
    <property type="entry name" value="Endonuclease G"/>
    <property type="match status" value="1"/>
</dbReference>
<keyword evidence="6" id="KW-0378">Hydrolase</keyword>
<dbReference type="Proteomes" id="UP000284379">
    <property type="component" value="Unassembled WGS sequence"/>
</dbReference>
<reference evidence="6 7" key="1">
    <citation type="submission" date="2018-08" db="EMBL/GenBank/DDBJ databases">
        <title>A genome reference for cultivated species of the human gut microbiota.</title>
        <authorList>
            <person name="Zou Y."/>
            <person name="Xue W."/>
            <person name="Luo G."/>
        </authorList>
    </citation>
    <scope>NUCLEOTIDE SEQUENCE [LARGE SCALE GENOMIC DNA]</scope>
    <source>
        <strain evidence="6 7">AM40-30BH</strain>
    </source>
</reference>
<keyword evidence="6" id="KW-0540">Nuclease</keyword>
<keyword evidence="6" id="KW-0255">Endonuclease</keyword>
<evidence type="ECO:0000256" key="1">
    <source>
        <dbReference type="PIRSR" id="PIRSR640255-1"/>
    </source>
</evidence>
<dbReference type="PANTHER" id="PTHR13966">
    <property type="entry name" value="ENDONUCLEASE RELATED"/>
    <property type="match status" value="1"/>
</dbReference>
<evidence type="ECO:0000313" key="7">
    <source>
        <dbReference type="Proteomes" id="UP000284379"/>
    </source>
</evidence>
<dbReference type="EMBL" id="QSGO01000038">
    <property type="protein sequence ID" value="RHB28688.1"/>
    <property type="molecule type" value="Genomic_DNA"/>
</dbReference>
<name>A0A413V547_9BACE</name>
<dbReference type="PANTHER" id="PTHR13966:SF5">
    <property type="entry name" value="ENDONUCLEASE G, MITOCHONDRIAL"/>
    <property type="match status" value="1"/>
</dbReference>
<dbReference type="RefSeq" id="WP_122202371.1">
    <property type="nucleotide sequence ID" value="NZ_CABJFV010000038.1"/>
</dbReference>
<sequence length="324" mass="36705">MSGRKSLKKRKPQNRLKLGCTIIFIALIPLFYGLYLYIQQSEVKDNDNNKTLQPIVAVNKSKRVIDKDLAEPIGKKAEASSNKGSKASIPQKQKIPTAEELEIPVMTAPRKGQIIRHTGYTVSYNENLRLPNWVAYELTRQETQGNVQRTDRFIADPQVKGVIATNADYTRSGYDKGHMAPAADMKWSVTAMKESFYFSNMCPQHPELNRRKWKDLEEKIRDWAIADSAIIIICGPIVEDSAQKIGKNRVVVPQKFFKVILSPFVDNPRAIGFLFDNERSVEPLGTYVVSVDSIETLTGMDFFAPLPDELEDSIEAKADIRLWK</sequence>